<dbReference type="HOGENOM" id="CLU_205254_0_0_5"/>
<organism evidence="1 2">
    <name type="scientific">Methylobacterium nodulans (strain LMG 21967 / CNCM I-2342 / ORS 2060)</name>
    <dbReference type="NCBI Taxonomy" id="460265"/>
    <lineage>
        <taxon>Bacteria</taxon>
        <taxon>Pseudomonadati</taxon>
        <taxon>Pseudomonadota</taxon>
        <taxon>Alphaproteobacteria</taxon>
        <taxon>Hyphomicrobiales</taxon>
        <taxon>Methylobacteriaceae</taxon>
        <taxon>Methylobacterium</taxon>
    </lineage>
</organism>
<protein>
    <submittedName>
        <fullName evidence="1">Uncharacterized protein</fullName>
    </submittedName>
</protein>
<evidence type="ECO:0000313" key="1">
    <source>
        <dbReference type="EMBL" id="ACL61996.1"/>
    </source>
</evidence>
<dbReference type="eggNOG" id="ENOG502ZZ3G">
    <property type="taxonomic scope" value="Bacteria"/>
</dbReference>
<dbReference type="KEGG" id="mno:Mnod_7257"/>
<evidence type="ECO:0000313" key="2">
    <source>
        <dbReference type="Proteomes" id="UP000008207"/>
    </source>
</evidence>
<reference evidence="1 2" key="1">
    <citation type="submission" date="2009-01" db="EMBL/GenBank/DDBJ databases">
        <title>Complete sequence of chromosome of Methylobacterium nodulans ORS 2060.</title>
        <authorList>
            <consortium name="US DOE Joint Genome Institute"/>
            <person name="Lucas S."/>
            <person name="Copeland A."/>
            <person name="Lapidus A."/>
            <person name="Glavina del Rio T."/>
            <person name="Dalin E."/>
            <person name="Tice H."/>
            <person name="Bruce D."/>
            <person name="Goodwin L."/>
            <person name="Pitluck S."/>
            <person name="Sims D."/>
            <person name="Brettin T."/>
            <person name="Detter J.C."/>
            <person name="Han C."/>
            <person name="Larimer F."/>
            <person name="Land M."/>
            <person name="Hauser L."/>
            <person name="Kyrpides N."/>
            <person name="Ivanova N."/>
            <person name="Marx C.J."/>
            <person name="Richardson P."/>
        </authorList>
    </citation>
    <scope>NUCLEOTIDE SEQUENCE [LARGE SCALE GENOMIC DNA]</scope>
    <source>
        <strain evidence="2">LMG 21967 / CNCM I-2342 / ORS 2060</strain>
    </source>
</reference>
<keyword evidence="2" id="KW-1185">Reference proteome</keyword>
<dbReference type="AlphaFoldDB" id="B8ILM1"/>
<accession>B8ILM1</accession>
<name>B8ILM1_METNO</name>
<dbReference type="EMBL" id="CP001349">
    <property type="protein sequence ID" value="ACL61996.1"/>
    <property type="molecule type" value="Genomic_DNA"/>
</dbReference>
<dbReference type="Proteomes" id="UP000008207">
    <property type="component" value="Chromosome"/>
</dbReference>
<sequence>MAQYRVLFAKEIMGVPFAVGTVEISRARNAERAERAAALRFARSHGVEDWRERADRMELTPLPDREA</sequence>
<dbReference type="RefSeq" id="WP_015933557.1">
    <property type="nucleotide sequence ID" value="NC_011894.1"/>
</dbReference>
<gene>
    <name evidence="1" type="ordered locus">Mnod_7257</name>
</gene>
<proteinExistence type="predicted"/>